<dbReference type="GO" id="GO:0000160">
    <property type="term" value="P:phosphorelay signal transduction system"/>
    <property type="evidence" value="ECO:0007669"/>
    <property type="project" value="InterPro"/>
</dbReference>
<sequence length="307" mass="33442">MASSRYFSSSSSSSSWAPGASPTFSAQWAAAYTTSSTPWAATRGRRRSCPKGSPTTGTPAVRGRDVLRILFAEAHRGFRQSASLMLAREPDLEVMAQAGSVSEGRRWMVEGGMDAAIVDVPLLDEYGLELVREMHGANPSIPVLVLTETQDRKRRNDLLEAGAREVLSKGVGYEGVLAAVRRLGESQTGDVRVVFAYEETHLTYRDTLVGAVRAIRPHVAVTAVSLRSLASEVKRLDPHLVVSSRPNTTDPGNRPAWYRLAHEPDEPSEVCIEGKRSSQENPGLDTLIELIDQTEDLIRTGQDPKGC</sequence>
<dbReference type="EMBL" id="CP045119">
    <property type="protein sequence ID" value="QIN82537.1"/>
    <property type="molecule type" value="Genomic_DNA"/>
</dbReference>
<dbReference type="Gene3D" id="3.40.50.2300">
    <property type="match status" value="1"/>
</dbReference>
<dbReference type="AlphaFoldDB" id="A0A6G8Q896"/>
<dbReference type="InterPro" id="IPR011006">
    <property type="entry name" value="CheY-like_superfamily"/>
</dbReference>
<feature type="domain" description="Response regulatory" evidence="4">
    <location>
        <begin position="68"/>
        <end position="184"/>
    </location>
</feature>
<evidence type="ECO:0000256" key="3">
    <source>
        <dbReference type="SAM" id="MobiDB-lite"/>
    </source>
</evidence>
<dbReference type="GO" id="GO:0003677">
    <property type="term" value="F:DNA binding"/>
    <property type="evidence" value="ECO:0007669"/>
    <property type="project" value="UniProtKB-KW"/>
</dbReference>
<dbReference type="InterPro" id="IPR039420">
    <property type="entry name" value="WalR-like"/>
</dbReference>
<dbReference type="InterPro" id="IPR001789">
    <property type="entry name" value="Sig_transdc_resp-reg_receiver"/>
</dbReference>
<dbReference type="InterPro" id="IPR058245">
    <property type="entry name" value="NreC/VraR/RcsB-like_REC"/>
</dbReference>
<evidence type="ECO:0000256" key="1">
    <source>
        <dbReference type="ARBA" id="ARBA00023125"/>
    </source>
</evidence>
<name>A0A6G8Q896_9ACTN</name>
<dbReference type="Proteomes" id="UP000501452">
    <property type="component" value="Chromosome"/>
</dbReference>
<evidence type="ECO:0000313" key="6">
    <source>
        <dbReference type="Proteomes" id="UP000501452"/>
    </source>
</evidence>
<dbReference type="PANTHER" id="PTHR43214">
    <property type="entry name" value="TWO-COMPONENT RESPONSE REGULATOR"/>
    <property type="match status" value="1"/>
</dbReference>
<evidence type="ECO:0000313" key="5">
    <source>
        <dbReference type="EMBL" id="QIN82537.1"/>
    </source>
</evidence>
<evidence type="ECO:0000256" key="2">
    <source>
        <dbReference type="PROSITE-ProRule" id="PRU00169"/>
    </source>
</evidence>
<evidence type="ECO:0000259" key="4">
    <source>
        <dbReference type="PROSITE" id="PS50110"/>
    </source>
</evidence>
<keyword evidence="2" id="KW-0597">Phosphoprotein</keyword>
<dbReference type="SMART" id="SM00448">
    <property type="entry name" value="REC"/>
    <property type="match status" value="1"/>
</dbReference>
<feature type="compositionally biased region" description="Low complexity" evidence="3">
    <location>
        <begin position="1"/>
        <end position="15"/>
    </location>
</feature>
<dbReference type="CDD" id="cd17535">
    <property type="entry name" value="REC_NarL-like"/>
    <property type="match status" value="1"/>
</dbReference>
<dbReference type="Pfam" id="PF00072">
    <property type="entry name" value="Response_reg"/>
    <property type="match status" value="1"/>
</dbReference>
<dbReference type="PANTHER" id="PTHR43214:SF43">
    <property type="entry name" value="TWO-COMPONENT RESPONSE REGULATOR"/>
    <property type="match status" value="1"/>
</dbReference>
<feature type="modified residue" description="4-aspartylphosphate" evidence="2">
    <location>
        <position position="119"/>
    </location>
</feature>
<dbReference type="SUPFAM" id="SSF52172">
    <property type="entry name" value="CheY-like"/>
    <property type="match status" value="1"/>
</dbReference>
<protein>
    <submittedName>
        <fullName evidence="5">Response regulator</fullName>
    </submittedName>
</protein>
<proteinExistence type="predicted"/>
<dbReference type="PROSITE" id="PS50110">
    <property type="entry name" value="RESPONSE_REGULATORY"/>
    <property type="match status" value="1"/>
</dbReference>
<feature type="region of interest" description="Disordered" evidence="3">
    <location>
        <begin position="1"/>
        <end position="20"/>
    </location>
</feature>
<organism evidence="5 6">
    <name type="scientific">Rubrobacter tropicus</name>
    <dbReference type="NCBI Taxonomy" id="2653851"/>
    <lineage>
        <taxon>Bacteria</taxon>
        <taxon>Bacillati</taxon>
        <taxon>Actinomycetota</taxon>
        <taxon>Rubrobacteria</taxon>
        <taxon>Rubrobacterales</taxon>
        <taxon>Rubrobacteraceae</taxon>
        <taxon>Rubrobacter</taxon>
    </lineage>
</organism>
<keyword evidence="1" id="KW-0238">DNA-binding</keyword>
<dbReference type="KEGG" id="rub:GBA63_07695"/>
<feature type="region of interest" description="Disordered" evidence="3">
    <location>
        <begin position="39"/>
        <end position="60"/>
    </location>
</feature>
<accession>A0A6G8Q896</accession>
<keyword evidence="6" id="KW-1185">Reference proteome</keyword>
<gene>
    <name evidence="5" type="ORF">GBA63_07695</name>
</gene>
<reference evidence="5 6" key="1">
    <citation type="submission" date="2019-10" db="EMBL/GenBank/DDBJ databases">
        <title>Rubrobacter sp nov SCSIO 52090 isolated from a deep-sea sediment in the South China Sea.</title>
        <authorList>
            <person name="Chen R.W."/>
        </authorList>
    </citation>
    <scope>NUCLEOTIDE SEQUENCE [LARGE SCALE GENOMIC DNA]</scope>
    <source>
        <strain evidence="5 6">SCSIO 52909</strain>
    </source>
</reference>